<sequence>MEEKEDKRQVTGGHMVKHWNLSSYHLMTLRAPRGVTSKNHRVHWFCQSNTARRKSLLVE</sequence>
<name>A0A2J8N384_PANTR</name>
<protein>
    <submittedName>
        <fullName evidence="1">C2orf73 isoform 4</fullName>
    </submittedName>
</protein>
<evidence type="ECO:0000313" key="2">
    <source>
        <dbReference type="Proteomes" id="UP000236370"/>
    </source>
</evidence>
<comment type="caution">
    <text evidence="1">The sequence shown here is derived from an EMBL/GenBank/DDBJ whole genome shotgun (WGS) entry which is preliminary data.</text>
</comment>
<dbReference type="AlphaFoldDB" id="A0A2J8N384"/>
<accession>A0A2J8N384</accession>
<dbReference type="Proteomes" id="UP000236370">
    <property type="component" value="Unassembled WGS sequence"/>
</dbReference>
<organism evidence="1 2">
    <name type="scientific">Pan troglodytes</name>
    <name type="common">Chimpanzee</name>
    <dbReference type="NCBI Taxonomy" id="9598"/>
    <lineage>
        <taxon>Eukaryota</taxon>
        <taxon>Metazoa</taxon>
        <taxon>Chordata</taxon>
        <taxon>Craniata</taxon>
        <taxon>Vertebrata</taxon>
        <taxon>Euteleostomi</taxon>
        <taxon>Mammalia</taxon>
        <taxon>Eutheria</taxon>
        <taxon>Euarchontoglires</taxon>
        <taxon>Primates</taxon>
        <taxon>Haplorrhini</taxon>
        <taxon>Catarrhini</taxon>
        <taxon>Hominidae</taxon>
        <taxon>Pan</taxon>
    </lineage>
</organism>
<evidence type="ECO:0000313" key="1">
    <source>
        <dbReference type="EMBL" id="PNI66230.1"/>
    </source>
</evidence>
<dbReference type="EMBL" id="NBAG03000238">
    <property type="protein sequence ID" value="PNI66230.1"/>
    <property type="molecule type" value="Genomic_DNA"/>
</dbReference>
<proteinExistence type="predicted"/>
<reference evidence="1 2" key="1">
    <citation type="submission" date="2017-12" db="EMBL/GenBank/DDBJ databases">
        <title>High-resolution comparative analysis of great ape genomes.</title>
        <authorList>
            <person name="Pollen A."/>
            <person name="Hastie A."/>
            <person name="Hormozdiari F."/>
            <person name="Dougherty M."/>
            <person name="Liu R."/>
            <person name="Chaisson M."/>
            <person name="Hoppe E."/>
            <person name="Hill C."/>
            <person name="Pang A."/>
            <person name="Hillier L."/>
            <person name="Baker C."/>
            <person name="Armstrong J."/>
            <person name="Shendure J."/>
            <person name="Paten B."/>
            <person name="Wilson R."/>
            <person name="Chao H."/>
            <person name="Schneider V."/>
            <person name="Ventura M."/>
            <person name="Kronenberg Z."/>
            <person name="Murali S."/>
            <person name="Gordon D."/>
            <person name="Cantsilieris S."/>
            <person name="Munson K."/>
            <person name="Nelson B."/>
            <person name="Raja A."/>
            <person name="Underwood J."/>
            <person name="Diekhans M."/>
            <person name="Fiddes I."/>
            <person name="Haussler D."/>
            <person name="Eichler E."/>
        </authorList>
    </citation>
    <scope>NUCLEOTIDE SEQUENCE [LARGE SCALE GENOMIC DNA]</scope>
    <source>
        <strain evidence="1">Yerkes chimp pedigree #C0471</strain>
    </source>
</reference>
<gene>
    <name evidence="1" type="ORF">CK820_G0015070</name>
</gene>